<evidence type="ECO:0000313" key="1">
    <source>
        <dbReference type="EMBL" id="QPJ86749.1"/>
    </source>
</evidence>
<keyword evidence="2" id="KW-1185">Reference proteome</keyword>
<proteinExistence type="predicted"/>
<accession>A0ACD1BH64</accession>
<reference evidence="1" key="1">
    <citation type="submission" date="2020-04" db="EMBL/GenBank/DDBJ databases">
        <title>A novel bacterium ('Candidatus Sarcina troglodytae' sp. nov.) linked to a protracted, uniformly lethal epizootic among sanctuary western chimpanzees (Pan troglodytes verus) in Sierra Leone.</title>
        <authorList>
            <person name="Owens L.A."/>
            <person name="Colitti B."/>
            <person name="Hirji I."/>
            <person name="Pizaro A."/>
            <person name="Jaffe J.E."/>
            <person name="Moittie S."/>
            <person name="Bishop-Lilly K.A."/>
            <person name="Estrella L.A."/>
            <person name="Voegtly L.J."/>
            <person name="Kuhn J.H."/>
            <person name="Suen G."/>
            <person name="Deblois C.L."/>
            <person name="Dunn C."/>
            <person name="Juan-Salles C."/>
            <person name="Goldberg T.L."/>
        </authorList>
    </citation>
    <scope>NUCLEOTIDE SEQUENCE</scope>
    <source>
        <strain evidence="1">JB2</strain>
    </source>
</reference>
<dbReference type="EMBL" id="CP051761">
    <property type="protein sequence ID" value="QPJ86749.1"/>
    <property type="molecule type" value="Genomic_DNA"/>
</dbReference>
<evidence type="ECO:0000313" key="2">
    <source>
        <dbReference type="Proteomes" id="UP000594603"/>
    </source>
</evidence>
<gene>
    <name evidence="1" type="ORF">HH195_12315</name>
</gene>
<geneLocation type="plasmid" evidence="1 2">
    <name>p7</name>
</geneLocation>
<protein>
    <submittedName>
        <fullName evidence="1">Uncharacterized protein</fullName>
    </submittedName>
</protein>
<name>A0ACD1BH64_9CLOT</name>
<dbReference type="Proteomes" id="UP000594603">
    <property type="component" value="Plasmid p7"/>
</dbReference>
<keyword evidence="1" id="KW-0614">Plasmid</keyword>
<organism evidence="1 2">
    <name type="scientific">Candidatus Sarcina troglodytae</name>
    <dbReference type="NCBI Taxonomy" id="2726954"/>
    <lineage>
        <taxon>Bacteria</taxon>
        <taxon>Bacillati</taxon>
        <taxon>Bacillota</taxon>
        <taxon>Clostridia</taxon>
        <taxon>Eubacteriales</taxon>
        <taxon>Clostridiaceae</taxon>
        <taxon>Sarcina</taxon>
    </lineage>
</organism>
<sequence>MDVIKNKDEILFNHYLMQKENLQRLKGDLPKGQFYLTIRTACNDLQVSFAKTQRIIKKFEELRIISLIQKGKPPKIPSIYSYNSIFTSDTIPHTISDTISDTINPSNINGLDIITDTITESINDTITDTPKKENIKRNIKKNLFIENSKEMNLSKLLFSLMQINNPKAKQPNFQNWSKEFDYILRIDKKNIEEVERVIKWCQHDSFWKSNILSPKKLREKYDQLYLKMIEENNKNQSAKYNFLSVSNDRDKYYR</sequence>